<dbReference type="Proteomes" id="UP000626109">
    <property type="component" value="Unassembled WGS sequence"/>
</dbReference>
<evidence type="ECO:0000313" key="1">
    <source>
        <dbReference type="EMBL" id="CAE8739180.1"/>
    </source>
</evidence>
<comment type="caution">
    <text evidence="1">The sequence shown here is derived from an EMBL/GenBank/DDBJ whole genome shotgun (WGS) entry which is preliminary data.</text>
</comment>
<protein>
    <submittedName>
        <fullName evidence="1">Uncharacterized protein</fullName>
    </submittedName>
</protein>
<accession>A0A813LVD8</accession>
<organism evidence="1 2">
    <name type="scientific">Polarella glacialis</name>
    <name type="common">Dinoflagellate</name>
    <dbReference type="NCBI Taxonomy" id="89957"/>
    <lineage>
        <taxon>Eukaryota</taxon>
        <taxon>Sar</taxon>
        <taxon>Alveolata</taxon>
        <taxon>Dinophyceae</taxon>
        <taxon>Suessiales</taxon>
        <taxon>Suessiaceae</taxon>
        <taxon>Polarella</taxon>
    </lineage>
</organism>
<dbReference type="EMBL" id="CAJNNW010037069">
    <property type="protein sequence ID" value="CAE8739180.1"/>
    <property type="molecule type" value="Genomic_DNA"/>
</dbReference>
<sequence>MLQGLIAFPSRLHVTLLLISFSLDGLVTIVNGHEGSTWASSAAAFVFWCFFSSSFVKFSTAFKTMAASMSELLRALGPALSCGGASPLSAGGACAGPPPTLLGFGEEGSAADLLRVGKATQKTTGLTARDVVADSAKVSLAVTVSDCSAAPAVSTSMRPLPEAPMHLRSPPSSPLASLVTALVFTSPVPSHPSLEMIMAVIESFKFLPGLAECPLLVTCDGAGKVCDQVRPKRGFVTAELADKYAAYVHGLQDALGANRVLVLPEREGFGLAVKAAVARVTTPYVLLCQHDNMFVRPIDLERVIRIMEANQDDLKCVHFVSPKSTFEVEGNKDGGCNQGAAAPLSLKRIEDRLGRLAGSARDFGETKEDGAAQHAGAQSPSTFWPMPSWLERNHVCSTAHYRDFVLGPETKLKPGQFIEETFGQRMRQDLAAGGSHRPYGIYRLLDDPESATLHLDGRAFLPVLEQKRRGWRVTDLYQRLELRHSAWLAAEAGGCWSPGAPLPPWPPMPISGSAAGSSKNG</sequence>
<proteinExistence type="predicted"/>
<name>A0A813LVD8_POLGL</name>
<evidence type="ECO:0000313" key="2">
    <source>
        <dbReference type="Proteomes" id="UP000626109"/>
    </source>
</evidence>
<reference evidence="1" key="1">
    <citation type="submission" date="2021-02" db="EMBL/GenBank/DDBJ databases">
        <authorList>
            <person name="Dougan E. K."/>
            <person name="Rhodes N."/>
            <person name="Thang M."/>
            <person name="Chan C."/>
        </authorList>
    </citation>
    <scope>NUCLEOTIDE SEQUENCE</scope>
</reference>
<dbReference type="AlphaFoldDB" id="A0A813LVD8"/>
<gene>
    <name evidence="1" type="ORF">PGLA2088_LOCUS49503</name>
</gene>